<dbReference type="EMBL" id="LAVV01006685">
    <property type="protein sequence ID" value="KNZ58781.1"/>
    <property type="molecule type" value="Genomic_DNA"/>
</dbReference>
<gene>
    <name evidence="1" type="ORF">VP01_1863g5</name>
</gene>
<dbReference type="VEuPathDB" id="FungiDB:VP01_1863g5"/>
<evidence type="ECO:0000313" key="2">
    <source>
        <dbReference type="Proteomes" id="UP000037035"/>
    </source>
</evidence>
<name>A0A0L6VDC9_9BASI</name>
<evidence type="ECO:0000313" key="1">
    <source>
        <dbReference type="EMBL" id="KNZ58781.1"/>
    </source>
</evidence>
<sequence>MKARIGSSWLIRIRMAYLRLVLVYYYTHPETKGLQWAAINERLALLRKFLPGFESMDIPIEKFTIPSVAEVKAAIIRKQSTRNTLTEPAN</sequence>
<organism evidence="1 2">
    <name type="scientific">Puccinia sorghi</name>
    <dbReference type="NCBI Taxonomy" id="27349"/>
    <lineage>
        <taxon>Eukaryota</taxon>
        <taxon>Fungi</taxon>
        <taxon>Dikarya</taxon>
        <taxon>Basidiomycota</taxon>
        <taxon>Pucciniomycotina</taxon>
        <taxon>Pucciniomycetes</taxon>
        <taxon>Pucciniales</taxon>
        <taxon>Pucciniaceae</taxon>
        <taxon>Puccinia</taxon>
    </lineage>
</organism>
<dbReference type="Proteomes" id="UP000037035">
    <property type="component" value="Unassembled WGS sequence"/>
</dbReference>
<proteinExistence type="predicted"/>
<keyword evidence="2" id="KW-1185">Reference proteome</keyword>
<protein>
    <submittedName>
        <fullName evidence="1">Uncharacterized protein</fullName>
    </submittedName>
</protein>
<dbReference type="OrthoDB" id="10561280at2759"/>
<dbReference type="AlphaFoldDB" id="A0A0L6VDC9"/>
<accession>A0A0L6VDC9</accession>
<comment type="caution">
    <text evidence="1">The sequence shown here is derived from an EMBL/GenBank/DDBJ whole genome shotgun (WGS) entry which is preliminary data.</text>
</comment>
<reference evidence="1 2" key="1">
    <citation type="submission" date="2015-08" db="EMBL/GenBank/DDBJ databases">
        <title>Next Generation Sequencing and Analysis of the Genome of Puccinia sorghi L Schw, the Causal Agent of Maize Common Rust.</title>
        <authorList>
            <person name="Rochi L."/>
            <person name="Burguener G."/>
            <person name="Darino M."/>
            <person name="Turjanski A."/>
            <person name="Kreff E."/>
            <person name="Dieguez M.J."/>
            <person name="Sacco F."/>
        </authorList>
    </citation>
    <scope>NUCLEOTIDE SEQUENCE [LARGE SCALE GENOMIC DNA]</scope>
    <source>
        <strain evidence="1 2">RO10H11247</strain>
    </source>
</reference>